<dbReference type="EMBL" id="FXTJ01000023">
    <property type="protein sequence ID" value="SMP00084.1"/>
    <property type="molecule type" value="Genomic_DNA"/>
</dbReference>
<name>A0A521FVD9_9ACTN</name>
<reference evidence="2 3" key="1">
    <citation type="submission" date="2017-05" db="EMBL/GenBank/DDBJ databases">
        <authorList>
            <person name="Varghese N."/>
            <person name="Submissions S."/>
        </authorList>
    </citation>
    <scope>NUCLEOTIDE SEQUENCE [LARGE SCALE GENOMIC DNA]</scope>
    <source>
        <strain evidence="2 3">DSM 46834</strain>
    </source>
</reference>
<dbReference type="Gene3D" id="2.30.110.10">
    <property type="entry name" value="Electron Transport, Fmn-binding Protein, Chain A"/>
    <property type="match status" value="1"/>
</dbReference>
<dbReference type="Pfam" id="PF04075">
    <property type="entry name" value="F420H2_quin_red"/>
    <property type="match status" value="1"/>
</dbReference>
<dbReference type="GO" id="GO:0016491">
    <property type="term" value="F:oxidoreductase activity"/>
    <property type="evidence" value="ECO:0007669"/>
    <property type="project" value="InterPro"/>
</dbReference>
<keyword evidence="3" id="KW-1185">Reference proteome</keyword>
<evidence type="ECO:0000313" key="2">
    <source>
        <dbReference type="EMBL" id="SMP00084.1"/>
    </source>
</evidence>
<accession>A0A521FVD9</accession>
<evidence type="ECO:0000313" key="3">
    <source>
        <dbReference type="Proteomes" id="UP000317484"/>
    </source>
</evidence>
<protein>
    <recommendedName>
        <fullName evidence="4">Deazaflavin-dependent oxidoreductase, nitroreductase family</fullName>
    </recommendedName>
</protein>
<organism evidence="2 3">
    <name type="scientific">Geodermatophilus aquaeductus</name>
    <dbReference type="NCBI Taxonomy" id="1564161"/>
    <lineage>
        <taxon>Bacteria</taxon>
        <taxon>Bacillati</taxon>
        <taxon>Actinomycetota</taxon>
        <taxon>Actinomycetes</taxon>
        <taxon>Geodermatophilales</taxon>
        <taxon>Geodermatophilaceae</taxon>
        <taxon>Geodermatophilus</taxon>
    </lineage>
</organism>
<dbReference type="InterPro" id="IPR004378">
    <property type="entry name" value="F420H2_quin_Rdtase"/>
</dbReference>
<gene>
    <name evidence="2" type="ORF">SAMN06273567_12322</name>
</gene>
<evidence type="ECO:0000256" key="1">
    <source>
        <dbReference type="SAM" id="MobiDB-lite"/>
    </source>
</evidence>
<evidence type="ECO:0008006" key="4">
    <source>
        <dbReference type="Google" id="ProtNLM"/>
    </source>
</evidence>
<sequence length="148" mass="16481">MRFRRRLVDPVVRTLARGPGYRLLGRHLVVLGYTGRRTGRRHEVPVVAAPHGDGLAVLVGGAAGKTWWRNLEDGPRDVTVRQEGRDLPRRARLLRAGEPGREDAVAAYRVAFPRVAVAPDDPVVVLERRSSGAPDLCEPETARDLRRR</sequence>
<feature type="region of interest" description="Disordered" evidence="1">
    <location>
        <begin position="129"/>
        <end position="148"/>
    </location>
</feature>
<dbReference type="InterPro" id="IPR012349">
    <property type="entry name" value="Split_barrel_FMN-bd"/>
</dbReference>
<dbReference type="AlphaFoldDB" id="A0A521FVD9"/>
<dbReference type="Proteomes" id="UP000317484">
    <property type="component" value="Unassembled WGS sequence"/>
</dbReference>
<proteinExistence type="predicted"/>